<evidence type="ECO:0000313" key="2">
    <source>
        <dbReference type="EMBL" id="EEC15023.1"/>
    </source>
</evidence>
<reference evidence="3" key="2">
    <citation type="submission" date="2020-05" db="UniProtKB">
        <authorList>
            <consortium name="EnsemblMetazoa"/>
        </authorList>
    </citation>
    <scope>IDENTIFICATION</scope>
    <source>
        <strain evidence="3">wikel</strain>
    </source>
</reference>
<name>B7Q851_IXOSC</name>
<dbReference type="AlphaFoldDB" id="B7Q851"/>
<sequence>MPALSRPWASFSGTVPPAVPAAGSQRTGRQPDDKDRGDVDDADGEPAAAHLLECLSLGAAVPSGRRHSSGQGAIPLPGLHRQRDELRCPGADAQPDINAVYCDVCGGLVVLEQQHVLSLDHCAQRVPGVDAVLARVHRAPSLRRGWGRPCR</sequence>
<dbReference type="HOGENOM" id="CLU_1733528_0_0_1"/>
<feature type="compositionally biased region" description="Basic and acidic residues" evidence="1">
    <location>
        <begin position="29"/>
        <end position="39"/>
    </location>
</feature>
<evidence type="ECO:0000313" key="3">
    <source>
        <dbReference type="EnsemblMetazoa" id="ISCW011234-PA"/>
    </source>
</evidence>
<dbReference type="Proteomes" id="UP000001555">
    <property type="component" value="Unassembled WGS sequence"/>
</dbReference>
<dbReference type="EnsemblMetazoa" id="ISCW011234-RA">
    <property type="protein sequence ID" value="ISCW011234-PA"/>
    <property type="gene ID" value="ISCW011234"/>
</dbReference>
<protein>
    <submittedName>
        <fullName evidence="2 3">Uncharacterized protein</fullName>
    </submittedName>
</protein>
<dbReference type="EMBL" id="ABJB010645810">
    <property type="status" value="NOT_ANNOTATED_CDS"/>
    <property type="molecule type" value="Genomic_DNA"/>
</dbReference>
<evidence type="ECO:0000313" key="4">
    <source>
        <dbReference type="Proteomes" id="UP000001555"/>
    </source>
</evidence>
<accession>B7Q851</accession>
<organism>
    <name type="scientific">Ixodes scapularis</name>
    <name type="common">Black-legged tick</name>
    <name type="synonym">Deer tick</name>
    <dbReference type="NCBI Taxonomy" id="6945"/>
    <lineage>
        <taxon>Eukaryota</taxon>
        <taxon>Metazoa</taxon>
        <taxon>Ecdysozoa</taxon>
        <taxon>Arthropoda</taxon>
        <taxon>Chelicerata</taxon>
        <taxon>Arachnida</taxon>
        <taxon>Acari</taxon>
        <taxon>Parasitiformes</taxon>
        <taxon>Ixodida</taxon>
        <taxon>Ixodoidea</taxon>
        <taxon>Ixodidae</taxon>
        <taxon>Ixodinae</taxon>
        <taxon>Ixodes</taxon>
    </lineage>
</organism>
<feature type="region of interest" description="Disordered" evidence="1">
    <location>
        <begin position="1"/>
        <end position="45"/>
    </location>
</feature>
<reference evidence="2 4" key="1">
    <citation type="submission" date="2008-03" db="EMBL/GenBank/DDBJ databases">
        <title>Annotation of Ixodes scapularis.</title>
        <authorList>
            <consortium name="Ixodes scapularis Genome Project Consortium"/>
            <person name="Caler E."/>
            <person name="Hannick L.I."/>
            <person name="Bidwell S."/>
            <person name="Joardar V."/>
            <person name="Thiagarajan M."/>
            <person name="Amedeo P."/>
            <person name="Galinsky K.J."/>
            <person name="Schobel S."/>
            <person name="Inman J."/>
            <person name="Hostetler J."/>
            <person name="Miller J."/>
            <person name="Hammond M."/>
            <person name="Megy K."/>
            <person name="Lawson D."/>
            <person name="Kodira C."/>
            <person name="Sutton G."/>
            <person name="Meyer J."/>
            <person name="Hill C.A."/>
            <person name="Birren B."/>
            <person name="Nene V."/>
            <person name="Collins F."/>
            <person name="Alarcon-Chaidez F."/>
            <person name="Wikel S."/>
            <person name="Strausberg R."/>
        </authorList>
    </citation>
    <scope>NUCLEOTIDE SEQUENCE [LARGE SCALE GENOMIC DNA]</scope>
    <source>
        <strain evidence="4">Wikel</strain>
        <strain evidence="2">Wikel colony</strain>
    </source>
</reference>
<dbReference type="PaxDb" id="6945-B7Q851"/>
<dbReference type="EMBL" id="DS880530">
    <property type="protein sequence ID" value="EEC15023.1"/>
    <property type="molecule type" value="Genomic_DNA"/>
</dbReference>
<gene>
    <name evidence="2" type="ORF">IscW_ISCW011234</name>
</gene>
<dbReference type="VEuPathDB" id="VectorBase:ISCW011234"/>
<dbReference type="InParanoid" id="B7Q851"/>
<proteinExistence type="predicted"/>
<dbReference type="VEuPathDB" id="VectorBase:ISCI011234"/>
<evidence type="ECO:0000256" key="1">
    <source>
        <dbReference type="SAM" id="MobiDB-lite"/>
    </source>
</evidence>
<keyword evidence="4" id="KW-1185">Reference proteome</keyword>